<accession>A0A4C1YVN4</accession>
<reference evidence="4 5" key="1">
    <citation type="journal article" date="2019" name="Commun. Biol.">
        <title>The bagworm genome reveals a unique fibroin gene that provides high tensile strength.</title>
        <authorList>
            <person name="Kono N."/>
            <person name="Nakamura H."/>
            <person name="Ohtoshi R."/>
            <person name="Tomita M."/>
            <person name="Numata K."/>
            <person name="Arakawa K."/>
        </authorList>
    </citation>
    <scope>NUCLEOTIDE SEQUENCE [LARGE SCALE GENOMIC DNA]</scope>
</reference>
<keyword evidence="1" id="KW-0227">DNA damage</keyword>
<sequence length="282" mass="31749">MRIMFSLSAHDLIHSVIYREYPTPEDTTRDSYRNSVVIESLLEHHQHICCCCCYTKLKSITLAFKRADKVIVMLGFLPTFTVQGQICHQIRSLLPEANEQHTFLQVYFIGDEQNEVSRRGQYIEGVERDTKKTRKIAVAVAFSDIDATLLSDGRTAHFVLNLPLNLTQKEFPICNFSKNSSLGRMLRERKLLVTAPLVANSSCEVRSRLYARVVRRHCAGSGKGATDPRRPHSCVQCGATELCTGDGHRPITGAHTQMTHSPTTVQTTQTTTDRAPQFRVEA</sequence>
<feature type="domain" description="DNA helicase Pif1-like DEAD-box helicase" evidence="3">
    <location>
        <begin position="131"/>
        <end position="194"/>
    </location>
</feature>
<comment type="catalytic activity">
    <reaction evidence="1">
        <text>ATP + H2O = ADP + phosphate + H(+)</text>
        <dbReference type="Rhea" id="RHEA:13065"/>
        <dbReference type="ChEBI" id="CHEBI:15377"/>
        <dbReference type="ChEBI" id="CHEBI:15378"/>
        <dbReference type="ChEBI" id="CHEBI:30616"/>
        <dbReference type="ChEBI" id="CHEBI:43474"/>
        <dbReference type="ChEBI" id="CHEBI:456216"/>
        <dbReference type="EC" id="5.6.2.3"/>
    </reaction>
</comment>
<feature type="compositionally biased region" description="Low complexity" evidence="2">
    <location>
        <begin position="256"/>
        <end position="272"/>
    </location>
</feature>
<dbReference type="EMBL" id="BGZK01001395">
    <property type="protein sequence ID" value="GBP78992.1"/>
    <property type="molecule type" value="Genomic_DNA"/>
</dbReference>
<keyword evidence="5" id="KW-1185">Reference proteome</keyword>
<dbReference type="AlphaFoldDB" id="A0A4C1YVN4"/>
<name>A0A4C1YVN4_EUMVA</name>
<dbReference type="Pfam" id="PF05970">
    <property type="entry name" value="PIF1"/>
    <property type="match status" value="1"/>
</dbReference>
<dbReference type="GO" id="GO:0006310">
    <property type="term" value="P:DNA recombination"/>
    <property type="evidence" value="ECO:0007669"/>
    <property type="project" value="UniProtKB-KW"/>
</dbReference>
<comment type="caution">
    <text evidence="4">The sequence shown here is derived from an EMBL/GenBank/DDBJ whole genome shotgun (WGS) entry which is preliminary data.</text>
</comment>
<comment type="cofactor">
    <cofactor evidence="1">
        <name>Mg(2+)</name>
        <dbReference type="ChEBI" id="CHEBI:18420"/>
    </cofactor>
</comment>
<keyword evidence="1" id="KW-0067">ATP-binding</keyword>
<keyword evidence="1" id="KW-0233">DNA recombination</keyword>
<dbReference type="GO" id="GO:0000723">
    <property type="term" value="P:telomere maintenance"/>
    <property type="evidence" value="ECO:0007669"/>
    <property type="project" value="InterPro"/>
</dbReference>
<feature type="region of interest" description="Disordered" evidence="2">
    <location>
        <begin position="248"/>
        <end position="282"/>
    </location>
</feature>
<evidence type="ECO:0000313" key="5">
    <source>
        <dbReference type="Proteomes" id="UP000299102"/>
    </source>
</evidence>
<dbReference type="Proteomes" id="UP000299102">
    <property type="component" value="Unassembled WGS sequence"/>
</dbReference>
<dbReference type="GO" id="GO:0043139">
    <property type="term" value="F:5'-3' DNA helicase activity"/>
    <property type="evidence" value="ECO:0007669"/>
    <property type="project" value="UniProtKB-EC"/>
</dbReference>
<keyword evidence="1" id="KW-0347">Helicase</keyword>
<organism evidence="4 5">
    <name type="scientific">Eumeta variegata</name>
    <name type="common">Bagworm moth</name>
    <name type="synonym">Eumeta japonica</name>
    <dbReference type="NCBI Taxonomy" id="151549"/>
    <lineage>
        <taxon>Eukaryota</taxon>
        <taxon>Metazoa</taxon>
        <taxon>Ecdysozoa</taxon>
        <taxon>Arthropoda</taxon>
        <taxon>Hexapoda</taxon>
        <taxon>Insecta</taxon>
        <taxon>Pterygota</taxon>
        <taxon>Neoptera</taxon>
        <taxon>Endopterygota</taxon>
        <taxon>Lepidoptera</taxon>
        <taxon>Glossata</taxon>
        <taxon>Ditrysia</taxon>
        <taxon>Tineoidea</taxon>
        <taxon>Psychidae</taxon>
        <taxon>Oiketicinae</taxon>
        <taxon>Eumeta</taxon>
    </lineage>
</organism>
<protein>
    <recommendedName>
        <fullName evidence="1">ATP-dependent DNA helicase</fullName>
        <ecNumber evidence="1">5.6.2.3</ecNumber>
    </recommendedName>
</protein>
<evidence type="ECO:0000256" key="2">
    <source>
        <dbReference type="SAM" id="MobiDB-lite"/>
    </source>
</evidence>
<keyword evidence="1" id="KW-0378">Hydrolase</keyword>
<keyword evidence="1" id="KW-0547">Nucleotide-binding</keyword>
<gene>
    <name evidence="4" type="ORF">EVAR_58135_1</name>
</gene>
<dbReference type="GO" id="GO:0016787">
    <property type="term" value="F:hydrolase activity"/>
    <property type="evidence" value="ECO:0007669"/>
    <property type="project" value="UniProtKB-KW"/>
</dbReference>
<evidence type="ECO:0000256" key="1">
    <source>
        <dbReference type="RuleBase" id="RU363044"/>
    </source>
</evidence>
<dbReference type="GO" id="GO:0005524">
    <property type="term" value="F:ATP binding"/>
    <property type="evidence" value="ECO:0007669"/>
    <property type="project" value="UniProtKB-KW"/>
</dbReference>
<evidence type="ECO:0000259" key="3">
    <source>
        <dbReference type="Pfam" id="PF05970"/>
    </source>
</evidence>
<dbReference type="InterPro" id="IPR010285">
    <property type="entry name" value="DNA_helicase_pif1-like_DEAD"/>
</dbReference>
<comment type="similarity">
    <text evidence="1">Belongs to the helicase family.</text>
</comment>
<dbReference type="GO" id="GO:0006281">
    <property type="term" value="P:DNA repair"/>
    <property type="evidence" value="ECO:0007669"/>
    <property type="project" value="UniProtKB-KW"/>
</dbReference>
<dbReference type="EC" id="5.6.2.3" evidence="1"/>
<keyword evidence="1" id="KW-0234">DNA repair</keyword>
<proteinExistence type="inferred from homology"/>
<evidence type="ECO:0000313" key="4">
    <source>
        <dbReference type="EMBL" id="GBP78992.1"/>
    </source>
</evidence>